<name>A0AAI8BDL1_9BURK</name>
<evidence type="ECO:0000313" key="2">
    <source>
        <dbReference type="EMBL" id="AIO70208.1"/>
    </source>
</evidence>
<dbReference type="KEGG" id="bok:DM82_5704"/>
<gene>
    <name evidence="2" type="ORF">DM82_5704</name>
</gene>
<dbReference type="Proteomes" id="UP000029424">
    <property type="component" value="Chromosome 2"/>
</dbReference>
<protein>
    <recommendedName>
        <fullName evidence="4">Cellulose biosynthesis protein BcsR</fullName>
    </recommendedName>
</protein>
<feature type="region of interest" description="Disordered" evidence="1">
    <location>
        <begin position="1"/>
        <end position="20"/>
    </location>
</feature>
<organism evidence="2 3">
    <name type="scientific">Burkholderia oklahomensis</name>
    <dbReference type="NCBI Taxonomy" id="342113"/>
    <lineage>
        <taxon>Bacteria</taxon>
        <taxon>Pseudomonadati</taxon>
        <taxon>Pseudomonadota</taxon>
        <taxon>Betaproteobacteria</taxon>
        <taxon>Burkholderiales</taxon>
        <taxon>Burkholderiaceae</taxon>
        <taxon>Burkholderia</taxon>
        <taxon>pseudomallei group</taxon>
    </lineage>
</organism>
<feature type="compositionally biased region" description="Basic and acidic residues" evidence="1">
    <location>
        <begin position="1"/>
        <end position="14"/>
    </location>
</feature>
<proteinExistence type="predicted"/>
<dbReference type="RefSeq" id="WP_010109560.1">
    <property type="nucleotide sequence ID" value="NZ_CADEQG010000009.1"/>
</dbReference>
<dbReference type="GeneID" id="60551014"/>
<accession>A0AAI8BDL1</accession>
<sequence>MTHEHPGAAARDEGPLPANDIAGLARHVPQIDPARYLDEQARLAYRDALDRWPVLAKLMGLAD</sequence>
<reference evidence="2 3" key="1">
    <citation type="submission" date="2014-06" db="EMBL/GenBank/DDBJ databases">
        <authorList>
            <person name="Bishop-Lilly K.A."/>
            <person name="Broomall S.M."/>
            <person name="Chain P.S."/>
            <person name="Chertkov O."/>
            <person name="Coyne S.R."/>
            <person name="Daligault H.E."/>
            <person name="Davenport K.W."/>
            <person name="Erkkila T."/>
            <person name="Frey K.G."/>
            <person name="Gibbons H.S."/>
            <person name="Gu W."/>
            <person name="Jaissle J."/>
            <person name="Johnson S.L."/>
            <person name="Koroleva G.I."/>
            <person name="Ladner J.T."/>
            <person name="Lo C.-C."/>
            <person name="Minogue T.D."/>
            <person name="Munk C."/>
            <person name="Palacios G.F."/>
            <person name="Redden C.L."/>
            <person name="Rosenzweig C.N."/>
            <person name="Scholz M.B."/>
            <person name="Teshima H."/>
            <person name="Xu Y."/>
        </authorList>
    </citation>
    <scope>NUCLEOTIDE SEQUENCE [LARGE SCALE GENOMIC DNA]</scope>
    <source>
        <strain evidence="2 3">EO147</strain>
    </source>
</reference>
<dbReference type="AlphaFoldDB" id="A0AAI8BDL1"/>
<evidence type="ECO:0000313" key="3">
    <source>
        <dbReference type="Proteomes" id="UP000029424"/>
    </source>
</evidence>
<evidence type="ECO:0000256" key="1">
    <source>
        <dbReference type="SAM" id="MobiDB-lite"/>
    </source>
</evidence>
<keyword evidence="3" id="KW-1185">Reference proteome</keyword>
<evidence type="ECO:0008006" key="4">
    <source>
        <dbReference type="Google" id="ProtNLM"/>
    </source>
</evidence>
<dbReference type="EMBL" id="CP008727">
    <property type="protein sequence ID" value="AIO70208.1"/>
    <property type="molecule type" value="Genomic_DNA"/>
</dbReference>